<gene>
    <name evidence="1" type="ORF">SARC_12524</name>
</gene>
<proteinExistence type="predicted"/>
<reference evidence="1 2" key="1">
    <citation type="submission" date="2011-02" db="EMBL/GenBank/DDBJ databases">
        <title>The Genome Sequence of Sphaeroforma arctica JP610.</title>
        <authorList>
            <consortium name="The Broad Institute Genome Sequencing Platform"/>
            <person name="Russ C."/>
            <person name="Cuomo C."/>
            <person name="Young S.K."/>
            <person name="Zeng Q."/>
            <person name="Gargeya S."/>
            <person name="Alvarado L."/>
            <person name="Berlin A."/>
            <person name="Chapman S.B."/>
            <person name="Chen Z."/>
            <person name="Freedman E."/>
            <person name="Gellesch M."/>
            <person name="Goldberg J."/>
            <person name="Griggs A."/>
            <person name="Gujja S."/>
            <person name="Heilman E."/>
            <person name="Heiman D."/>
            <person name="Howarth C."/>
            <person name="Mehta T."/>
            <person name="Neiman D."/>
            <person name="Pearson M."/>
            <person name="Roberts A."/>
            <person name="Saif S."/>
            <person name="Shea T."/>
            <person name="Shenoy N."/>
            <person name="Sisk P."/>
            <person name="Stolte C."/>
            <person name="Sykes S."/>
            <person name="White J."/>
            <person name="Yandava C."/>
            <person name="Burger G."/>
            <person name="Gray M.W."/>
            <person name="Holland P.W.H."/>
            <person name="King N."/>
            <person name="Lang F.B.F."/>
            <person name="Roger A.J."/>
            <person name="Ruiz-Trillo I."/>
            <person name="Haas B."/>
            <person name="Nusbaum C."/>
            <person name="Birren B."/>
        </authorList>
    </citation>
    <scope>NUCLEOTIDE SEQUENCE [LARGE SCALE GENOMIC DNA]</scope>
    <source>
        <strain evidence="1 2">JP610</strain>
    </source>
</reference>
<dbReference type="AlphaFoldDB" id="A0A0L0FDV9"/>
<sequence>MEWYQNDAGLWSLRKTTGVAVSTNHDYINHLEENGCTSERNSEGQCVTMTDTLFQLSWPGPTPAPTPTPSVSEGTVIVARSTPLKCQKVGNELVNCLNNNCRNVADADCVCYKDKEIDTKCQNCNDSGCGGCYNSNTNYQPFQKSPCVDCATAHSGTDGFVCTQCQQGKGCTQGTLNDQTKYSQDMKVYEMEWYITSTGEWSVRKTDGVFISTDQNYINNVQNNGCTDNNCSEFTETLYQTSW</sequence>
<dbReference type="EMBL" id="KQ243964">
    <property type="protein sequence ID" value="KNC74940.1"/>
    <property type="molecule type" value="Genomic_DNA"/>
</dbReference>
<protein>
    <submittedName>
        <fullName evidence="1">Uncharacterized protein</fullName>
    </submittedName>
</protein>
<dbReference type="Proteomes" id="UP000054560">
    <property type="component" value="Unassembled WGS sequence"/>
</dbReference>
<organism evidence="1 2">
    <name type="scientific">Sphaeroforma arctica JP610</name>
    <dbReference type="NCBI Taxonomy" id="667725"/>
    <lineage>
        <taxon>Eukaryota</taxon>
        <taxon>Ichthyosporea</taxon>
        <taxon>Ichthyophonida</taxon>
        <taxon>Sphaeroforma</taxon>
    </lineage>
</organism>
<name>A0A0L0FDV9_9EUKA</name>
<accession>A0A0L0FDV9</accession>
<keyword evidence="2" id="KW-1185">Reference proteome</keyword>
<dbReference type="GeneID" id="25913028"/>
<evidence type="ECO:0000313" key="2">
    <source>
        <dbReference type="Proteomes" id="UP000054560"/>
    </source>
</evidence>
<evidence type="ECO:0000313" key="1">
    <source>
        <dbReference type="EMBL" id="KNC74940.1"/>
    </source>
</evidence>
<dbReference type="RefSeq" id="XP_014148842.1">
    <property type="nucleotide sequence ID" value="XM_014293367.1"/>
</dbReference>